<organism evidence="2 3">
    <name type="scientific">Nezara viridula</name>
    <name type="common">Southern green stink bug</name>
    <name type="synonym">Cimex viridulus</name>
    <dbReference type="NCBI Taxonomy" id="85310"/>
    <lineage>
        <taxon>Eukaryota</taxon>
        <taxon>Metazoa</taxon>
        <taxon>Ecdysozoa</taxon>
        <taxon>Arthropoda</taxon>
        <taxon>Hexapoda</taxon>
        <taxon>Insecta</taxon>
        <taxon>Pterygota</taxon>
        <taxon>Neoptera</taxon>
        <taxon>Paraneoptera</taxon>
        <taxon>Hemiptera</taxon>
        <taxon>Heteroptera</taxon>
        <taxon>Panheteroptera</taxon>
        <taxon>Pentatomomorpha</taxon>
        <taxon>Pentatomoidea</taxon>
        <taxon>Pentatomidae</taxon>
        <taxon>Pentatominae</taxon>
        <taxon>Nezara</taxon>
    </lineage>
</organism>
<feature type="compositionally biased region" description="Basic and acidic residues" evidence="1">
    <location>
        <begin position="154"/>
        <end position="166"/>
    </location>
</feature>
<keyword evidence="3" id="KW-1185">Reference proteome</keyword>
<feature type="compositionally biased region" description="Polar residues" evidence="1">
    <location>
        <begin position="94"/>
        <end position="103"/>
    </location>
</feature>
<accession>A0A9P0MNM9</accession>
<feature type="region of interest" description="Disordered" evidence="1">
    <location>
        <begin position="46"/>
        <end position="103"/>
    </location>
</feature>
<dbReference type="Proteomes" id="UP001152798">
    <property type="component" value="Chromosome 3"/>
</dbReference>
<sequence length="314" mass="35368">MDAENIICSNQKKEILETPENTGIVIEAASHLEDLMIEVNHRTSSYQEEVGNYQNSENADNKDHSSAIKSHSSVEESSNNEKAAKKGANKQKNYSTNMCDQQQQNNEIPGAAVSEKSMTKLNGDKPTTEPVLNEVLSKRPMTAAERKRKSRAKQRAEGKYQHKQEKCPCGTNMKTRDKLKMEVDALIQRKELLSSQITLLQSQSQQVKLGFIENDSENELSNISTNGSSIECSRSKGISFVSQTKMKGAVSIDKGHEVNSARKSFFVINGMLDDFQVFGEFVARELRNLRSDFNRRRLKRMIQKVIIEVSESDD</sequence>
<evidence type="ECO:0000313" key="2">
    <source>
        <dbReference type="EMBL" id="CAH1397062.1"/>
    </source>
</evidence>
<feature type="compositionally biased region" description="Low complexity" evidence="1">
    <location>
        <begin position="67"/>
        <end position="81"/>
    </location>
</feature>
<reference evidence="2" key="1">
    <citation type="submission" date="2022-01" db="EMBL/GenBank/DDBJ databases">
        <authorList>
            <person name="King R."/>
        </authorList>
    </citation>
    <scope>NUCLEOTIDE SEQUENCE</scope>
</reference>
<protein>
    <submittedName>
        <fullName evidence="2">Uncharacterized protein</fullName>
    </submittedName>
</protein>
<evidence type="ECO:0000313" key="3">
    <source>
        <dbReference type="Proteomes" id="UP001152798"/>
    </source>
</evidence>
<feature type="region of interest" description="Disordered" evidence="1">
    <location>
        <begin position="140"/>
        <end position="172"/>
    </location>
</feature>
<proteinExistence type="predicted"/>
<dbReference type="AlphaFoldDB" id="A0A9P0MNM9"/>
<name>A0A9P0MNM9_NEZVI</name>
<feature type="compositionally biased region" description="Polar residues" evidence="1">
    <location>
        <begin position="46"/>
        <end position="58"/>
    </location>
</feature>
<gene>
    <name evidence="2" type="ORF">NEZAVI_LOCUS6989</name>
</gene>
<dbReference type="EMBL" id="OV725079">
    <property type="protein sequence ID" value="CAH1397062.1"/>
    <property type="molecule type" value="Genomic_DNA"/>
</dbReference>
<evidence type="ECO:0000256" key="1">
    <source>
        <dbReference type="SAM" id="MobiDB-lite"/>
    </source>
</evidence>
<dbReference type="OrthoDB" id="6583803at2759"/>